<dbReference type="Gene3D" id="2.60.40.1180">
    <property type="entry name" value="Golgi alpha-mannosidase II"/>
    <property type="match status" value="2"/>
</dbReference>
<dbReference type="OMA" id="IQDWEIV"/>
<dbReference type="GO" id="GO:0006491">
    <property type="term" value="P:N-glycan processing"/>
    <property type="evidence" value="ECO:0007669"/>
    <property type="project" value="TreeGrafter"/>
</dbReference>
<evidence type="ECO:0000259" key="5">
    <source>
        <dbReference type="Pfam" id="PF21365"/>
    </source>
</evidence>
<keyword evidence="1" id="KW-0732">Signal</keyword>
<reference evidence="7" key="1">
    <citation type="journal article" date="2017" name="Nat. Ecol. Evol.">
        <title>Genome expansion and lineage-specific genetic innovations in the forest pathogenic fungi Armillaria.</title>
        <authorList>
            <person name="Sipos G."/>
            <person name="Prasanna A.N."/>
            <person name="Walter M.C."/>
            <person name="O'Connor E."/>
            <person name="Balint B."/>
            <person name="Krizsan K."/>
            <person name="Kiss B."/>
            <person name="Hess J."/>
            <person name="Varga T."/>
            <person name="Slot J."/>
            <person name="Riley R."/>
            <person name="Boka B."/>
            <person name="Rigling D."/>
            <person name="Barry K."/>
            <person name="Lee J."/>
            <person name="Mihaltcheva S."/>
            <person name="LaButti K."/>
            <person name="Lipzen A."/>
            <person name="Waldron R."/>
            <person name="Moloney N.M."/>
            <person name="Sperisen C."/>
            <person name="Kredics L."/>
            <person name="Vagvoelgyi C."/>
            <person name="Patrignani A."/>
            <person name="Fitzpatrick D."/>
            <person name="Nagy I."/>
            <person name="Doyle S."/>
            <person name="Anderson J.B."/>
            <person name="Grigoriev I.V."/>
            <person name="Gueldener U."/>
            <person name="Muensterkoetter M."/>
            <person name="Nagy L.G."/>
        </authorList>
    </citation>
    <scope>NUCLEOTIDE SEQUENCE [LARGE SCALE GENOMIC DNA]</scope>
    <source>
        <strain evidence="7">C18/9</strain>
    </source>
</reference>
<dbReference type="Proteomes" id="UP000219338">
    <property type="component" value="Unassembled WGS sequence"/>
</dbReference>
<protein>
    <recommendedName>
        <fullName evidence="5">Glycosyl hydrolase family 31 C-terminal domain-containing protein</fullName>
    </recommendedName>
</protein>
<evidence type="ECO:0000256" key="1">
    <source>
        <dbReference type="ARBA" id="ARBA00022729"/>
    </source>
</evidence>
<accession>A0A284RBZ4</accession>
<name>A0A284RBZ4_ARMOS</name>
<dbReference type="SUPFAM" id="SSF51011">
    <property type="entry name" value="Glycosyl hydrolase domain"/>
    <property type="match status" value="1"/>
</dbReference>
<dbReference type="InterPro" id="IPR048395">
    <property type="entry name" value="Glyco_hydro_31_C"/>
</dbReference>
<sequence length="232" mass="25437">MFPKDTAGFEIDDQFFLGSSGLLVKPVTEKDITETTVYLAEDQVYYNYFTEAPSYGSSKGKKITVPLELSTIPLYIRGGSVVPTRERPRRSSPLMAHDPFTLRVALDKTGFSAKGDLYLDDGEGLTYLTGDYVWRVFVAEKNGKKGVKLASKNLSPAGGEYAKSIKDVRVEKVAILGLANQPKEVKVVGRDEPLAWTYKTVAAGDKGKAVGVLVIKDPAVLIIQDWEIVIDV</sequence>
<dbReference type="EMBL" id="FUEG01000007">
    <property type="protein sequence ID" value="SJL06283.1"/>
    <property type="molecule type" value="Genomic_DNA"/>
</dbReference>
<organism evidence="6 7">
    <name type="scientific">Armillaria ostoyae</name>
    <name type="common">Armillaria root rot fungus</name>
    <dbReference type="NCBI Taxonomy" id="47428"/>
    <lineage>
        <taxon>Eukaryota</taxon>
        <taxon>Fungi</taxon>
        <taxon>Dikarya</taxon>
        <taxon>Basidiomycota</taxon>
        <taxon>Agaricomycotina</taxon>
        <taxon>Agaricomycetes</taxon>
        <taxon>Agaricomycetidae</taxon>
        <taxon>Agaricales</taxon>
        <taxon>Marasmiineae</taxon>
        <taxon>Physalacriaceae</taxon>
        <taxon>Armillaria</taxon>
    </lineage>
</organism>
<evidence type="ECO:0000313" key="6">
    <source>
        <dbReference type="EMBL" id="SJL06283.1"/>
    </source>
</evidence>
<dbReference type="PANTHER" id="PTHR22762:SF54">
    <property type="entry name" value="BCDNA.GH04962"/>
    <property type="match status" value="1"/>
</dbReference>
<dbReference type="Pfam" id="PF21365">
    <property type="entry name" value="Glyco_hydro_31_3rd"/>
    <property type="match status" value="1"/>
</dbReference>
<dbReference type="InterPro" id="IPR013780">
    <property type="entry name" value="Glyco_hydro_b"/>
</dbReference>
<proteinExistence type="predicted"/>
<dbReference type="OrthoDB" id="3233140at2759"/>
<evidence type="ECO:0000256" key="4">
    <source>
        <dbReference type="ARBA" id="ARBA00023295"/>
    </source>
</evidence>
<keyword evidence="7" id="KW-1185">Reference proteome</keyword>
<keyword evidence="3" id="KW-0325">Glycoprotein</keyword>
<dbReference type="PANTHER" id="PTHR22762">
    <property type="entry name" value="ALPHA-GLUCOSIDASE"/>
    <property type="match status" value="1"/>
</dbReference>
<evidence type="ECO:0000256" key="3">
    <source>
        <dbReference type="ARBA" id="ARBA00023180"/>
    </source>
</evidence>
<evidence type="ECO:0000256" key="2">
    <source>
        <dbReference type="ARBA" id="ARBA00022801"/>
    </source>
</evidence>
<keyword evidence="2" id="KW-0378">Hydrolase</keyword>
<dbReference type="AlphaFoldDB" id="A0A284RBZ4"/>
<feature type="domain" description="Glycosyl hydrolase family 31 C-terminal" evidence="5">
    <location>
        <begin position="2"/>
        <end position="82"/>
    </location>
</feature>
<evidence type="ECO:0000313" key="7">
    <source>
        <dbReference type="Proteomes" id="UP000219338"/>
    </source>
</evidence>
<dbReference type="STRING" id="47428.A0A284RBZ4"/>
<keyword evidence="4" id="KW-0326">Glycosidase</keyword>
<dbReference type="GO" id="GO:0017177">
    <property type="term" value="C:glucosidase II complex"/>
    <property type="evidence" value="ECO:0007669"/>
    <property type="project" value="TreeGrafter"/>
</dbReference>
<gene>
    <name evidence="6" type="ORF">ARMOST_09619</name>
</gene>
<dbReference type="GO" id="GO:0090599">
    <property type="term" value="F:alpha-glucosidase activity"/>
    <property type="evidence" value="ECO:0007669"/>
    <property type="project" value="TreeGrafter"/>
</dbReference>